<dbReference type="EMBL" id="KI283465">
    <property type="protein sequence ID" value="ESA13900.1"/>
    <property type="molecule type" value="Genomic_DNA"/>
</dbReference>
<gene>
    <name evidence="1" type="ORF">GLOINDRAFT_25545</name>
</gene>
<protein>
    <submittedName>
        <fullName evidence="1">Uncharacterized protein</fullName>
    </submittedName>
</protein>
<dbReference type="HOGENOM" id="CLU_1696426_0_0_1"/>
<reference evidence="1" key="1">
    <citation type="submission" date="2013-07" db="EMBL/GenBank/DDBJ databases">
        <title>The genome of an arbuscular mycorrhizal fungus provides insights into the evolution of the oldest plant symbiosis.</title>
        <authorList>
            <consortium name="DOE Joint Genome Institute"/>
            <person name="Tisserant E."/>
            <person name="Malbreil M."/>
            <person name="Kuo A."/>
            <person name="Kohler A."/>
            <person name="Symeonidi A."/>
            <person name="Balestrini R."/>
            <person name="Charron P."/>
            <person name="Duensing N."/>
            <person name="Frei-dit-Frey N."/>
            <person name="Gianinazzi-Pearson V."/>
            <person name="Gilbert B."/>
            <person name="Handa Y."/>
            <person name="Hijri M."/>
            <person name="Kaul R."/>
            <person name="Kawaguchi M."/>
            <person name="Krajinski F."/>
            <person name="Lammers P."/>
            <person name="Lapierre D."/>
            <person name="Masclaux F.G."/>
            <person name="Murat C."/>
            <person name="Morin E."/>
            <person name="Ndikumana S."/>
            <person name="Pagni M."/>
            <person name="Petitpierre D."/>
            <person name="Requena N."/>
            <person name="Rosikiewicz P."/>
            <person name="Riley R."/>
            <person name="Saito K."/>
            <person name="San Clemente H."/>
            <person name="Shapiro H."/>
            <person name="van Tuinen D."/>
            <person name="Becard G."/>
            <person name="Bonfante P."/>
            <person name="Paszkowski U."/>
            <person name="Shachar-Hill Y."/>
            <person name="Young J.P."/>
            <person name="Sanders I.R."/>
            <person name="Henrissat B."/>
            <person name="Rensing S.A."/>
            <person name="Grigoriev I.V."/>
            <person name="Corradi N."/>
            <person name="Roux C."/>
            <person name="Martin F."/>
        </authorList>
    </citation>
    <scope>NUCLEOTIDE SEQUENCE</scope>
    <source>
        <strain evidence="1">DAOM 197198</strain>
    </source>
</reference>
<evidence type="ECO:0000313" key="1">
    <source>
        <dbReference type="EMBL" id="ESA13900.1"/>
    </source>
</evidence>
<sequence length="155" mass="17453">MNLNKETNLTEKSKGMEFNTYVTKANSTILLYGEIIGQEKIPESSVKSFSICTQAQTKYKVARLTVYIVPEIRYSCNRIAQQEDLKKTSGLPYSGTILPPRITNQGPSVMENRTLYLITYTFGQERLGCLKPNRRPNYHKDIASKTLPSIGPSSP</sequence>
<dbReference type="AlphaFoldDB" id="U9U0L6"/>
<name>U9U0L6_RHIID</name>
<organism evidence="1">
    <name type="scientific">Rhizophagus irregularis (strain DAOM 181602 / DAOM 197198 / MUCL 43194)</name>
    <name type="common">Arbuscular mycorrhizal fungus</name>
    <name type="synonym">Glomus intraradices</name>
    <dbReference type="NCBI Taxonomy" id="747089"/>
    <lineage>
        <taxon>Eukaryota</taxon>
        <taxon>Fungi</taxon>
        <taxon>Fungi incertae sedis</taxon>
        <taxon>Mucoromycota</taxon>
        <taxon>Glomeromycotina</taxon>
        <taxon>Glomeromycetes</taxon>
        <taxon>Glomerales</taxon>
        <taxon>Glomeraceae</taxon>
        <taxon>Rhizophagus</taxon>
    </lineage>
</organism>
<proteinExistence type="predicted"/>
<accession>U9U0L6</accession>